<name>A0A494Y329_9BACL</name>
<dbReference type="RefSeq" id="WP_120974752.1">
    <property type="nucleotide sequence ID" value="NZ_RBZM01000002.1"/>
</dbReference>
<comment type="caution">
    <text evidence="2">The sequence shown here is derived from an EMBL/GenBank/DDBJ whole genome shotgun (WGS) entry which is preliminary data.</text>
</comment>
<gene>
    <name evidence="2" type="ORF">D7Z26_03915</name>
</gene>
<reference evidence="2 3" key="1">
    <citation type="submission" date="2018-10" db="EMBL/GenBank/DDBJ databases">
        <title>Cohnella sp. M2MS4P-1, whole genome shotgun sequence.</title>
        <authorList>
            <person name="Tuo L."/>
        </authorList>
    </citation>
    <scope>NUCLEOTIDE SEQUENCE [LARGE SCALE GENOMIC DNA]</scope>
    <source>
        <strain evidence="2 3">M2MS4P-1</strain>
    </source>
</reference>
<keyword evidence="3" id="KW-1185">Reference proteome</keyword>
<dbReference type="Proteomes" id="UP000282076">
    <property type="component" value="Unassembled WGS sequence"/>
</dbReference>
<feature type="region of interest" description="Disordered" evidence="1">
    <location>
        <begin position="107"/>
        <end position="130"/>
    </location>
</feature>
<protein>
    <recommendedName>
        <fullName evidence="4">AlgX/AlgJ SGNH hydrolase-like domain-containing protein</fullName>
    </recommendedName>
</protein>
<sequence length="428" mass="47772">MKLQVKLNLLLFLVFIFGFGAVNLLGKGSQGVSQLEQRDIAKSPEFTVDRFFGGEYTRDYDNYFSDNFAYRTSLVQVGTSLKELKGFQGGDGASIIVQGGDNMAVDLNKNGGDNGKGDANAGTTPGDSSTVTDASAVKYLVLKDRAFTLFTYSASAAEMYAEALNRFKKEVGTNVNVYSLLAPTSAEFIDNDKYRAMSASQKKAFDHINERLDASIGQVNAYGALDQHQSEYVFFRTDHHWTALGAYYAYVEFMKTIGEKPVALDKYKKVTMEGFLGTAYKATLSDKLKSHPDTLTYYTPFTDYKYTLYSTADKAIDHKVVDAKYGKQSSSYYAAFLGGDFPWGEIDTKVKNGKSIAVVKDSYANSFIPFLLPHYEKIYYIDPRYFKQNMVDFVKKQKITDVLFLNNSTVARQNGIAKLLNDKMDIGK</sequence>
<organism evidence="2 3">
    <name type="scientific">Cohnella endophytica</name>
    <dbReference type="NCBI Taxonomy" id="2419778"/>
    <lineage>
        <taxon>Bacteria</taxon>
        <taxon>Bacillati</taxon>
        <taxon>Bacillota</taxon>
        <taxon>Bacilli</taxon>
        <taxon>Bacillales</taxon>
        <taxon>Paenibacillaceae</taxon>
        <taxon>Cohnella</taxon>
    </lineage>
</organism>
<dbReference type="EMBL" id="RBZM01000002">
    <property type="protein sequence ID" value="RKP57137.1"/>
    <property type="molecule type" value="Genomic_DNA"/>
</dbReference>
<evidence type="ECO:0000256" key="1">
    <source>
        <dbReference type="SAM" id="MobiDB-lite"/>
    </source>
</evidence>
<dbReference type="InterPro" id="IPR025945">
    <property type="entry name" value="DHHW"/>
</dbReference>
<evidence type="ECO:0008006" key="4">
    <source>
        <dbReference type="Google" id="ProtNLM"/>
    </source>
</evidence>
<accession>A0A494Y329</accession>
<dbReference type="Pfam" id="PF14286">
    <property type="entry name" value="DHHW"/>
    <property type="match status" value="1"/>
</dbReference>
<dbReference type="OrthoDB" id="175771at2"/>
<evidence type="ECO:0000313" key="2">
    <source>
        <dbReference type="EMBL" id="RKP57137.1"/>
    </source>
</evidence>
<evidence type="ECO:0000313" key="3">
    <source>
        <dbReference type="Proteomes" id="UP000282076"/>
    </source>
</evidence>
<dbReference type="AlphaFoldDB" id="A0A494Y329"/>
<proteinExistence type="predicted"/>